<dbReference type="KEGG" id="amyt:AMYT_1432"/>
<keyword evidence="2" id="KW-1185">Reference proteome</keyword>
<dbReference type="EMBL" id="NXID01000044">
    <property type="protein sequence ID" value="RXK15025.1"/>
    <property type="molecule type" value="Genomic_DNA"/>
</dbReference>
<comment type="caution">
    <text evidence="1">The sequence shown here is derived from an EMBL/GenBank/DDBJ whole genome shotgun (WGS) entry which is preliminary data.</text>
</comment>
<dbReference type="Proteomes" id="UP000290092">
    <property type="component" value="Unassembled WGS sequence"/>
</dbReference>
<evidence type="ECO:0008006" key="3">
    <source>
        <dbReference type="Google" id="ProtNLM"/>
    </source>
</evidence>
<name>A0AAX2AEL2_9BACT</name>
<evidence type="ECO:0000313" key="2">
    <source>
        <dbReference type="Proteomes" id="UP000290092"/>
    </source>
</evidence>
<dbReference type="AlphaFoldDB" id="A0AAX2AEL2"/>
<proteinExistence type="predicted"/>
<reference evidence="1 2" key="1">
    <citation type="submission" date="2017-09" db="EMBL/GenBank/DDBJ databases">
        <title>Genomics of the genus Arcobacter.</title>
        <authorList>
            <person name="Perez-Cataluna A."/>
            <person name="Figueras M.J."/>
            <person name="Salas-Masso N."/>
        </authorList>
    </citation>
    <scope>NUCLEOTIDE SEQUENCE [LARGE SCALE GENOMIC DNA]</scope>
    <source>
        <strain evidence="1 2">CECT 7386</strain>
    </source>
</reference>
<gene>
    <name evidence="1" type="ORF">CP985_10815</name>
</gene>
<dbReference type="PROSITE" id="PS51257">
    <property type="entry name" value="PROKAR_LIPOPROTEIN"/>
    <property type="match status" value="1"/>
</dbReference>
<evidence type="ECO:0000313" key="1">
    <source>
        <dbReference type="EMBL" id="RXK15025.1"/>
    </source>
</evidence>
<sequence>MKTSILSLILLGILTGCSQDISKLSKDECLKQGHSYKKIKSLNYRTGKYVIKDICIEKK</sequence>
<dbReference type="RefSeq" id="WP_114841868.1">
    <property type="nucleotide sequence ID" value="NZ_CP031219.1"/>
</dbReference>
<accession>A0AAX2AEL2</accession>
<protein>
    <recommendedName>
        <fullName evidence="3">Lipoprotein</fullName>
    </recommendedName>
</protein>
<organism evidence="1 2">
    <name type="scientific">Malaciobacter mytili LMG 24559</name>
    <dbReference type="NCBI Taxonomy" id="1032238"/>
    <lineage>
        <taxon>Bacteria</taxon>
        <taxon>Pseudomonadati</taxon>
        <taxon>Campylobacterota</taxon>
        <taxon>Epsilonproteobacteria</taxon>
        <taxon>Campylobacterales</taxon>
        <taxon>Arcobacteraceae</taxon>
        <taxon>Malaciobacter</taxon>
    </lineage>
</organism>